<dbReference type="Gene3D" id="2.30.30.140">
    <property type="match status" value="1"/>
</dbReference>
<dbReference type="SUPFAM" id="SSF159127">
    <property type="entry name" value="HupF/HypC-like"/>
    <property type="match status" value="1"/>
</dbReference>
<evidence type="ECO:0000313" key="3">
    <source>
        <dbReference type="Proteomes" id="UP001465153"/>
    </source>
</evidence>
<dbReference type="EMBL" id="BAABWN010000006">
    <property type="protein sequence ID" value="GAA6168177.1"/>
    <property type="molecule type" value="Genomic_DNA"/>
</dbReference>
<dbReference type="Proteomes" id="UP001465153">
    <property type="component" value="Unassembled WGS sequence"/>
</dbReference>
<dbReference type="InterPro" id="IPR019812">
    <property type="entry name" value="Hydgase_assmbl_chp_CS"/>
</dbReference>
<proteinExistence type="inferred from homology"/>
<dbReference type="Pfam" id="PF01455">
    <property type="entry name" value="HupF_HypC"/>
    <property type="match status" value="1"/>
</dbReference>
<evidence type="ECO:0000313" key="2">
    <source>
        <dbReference type="EMBL" id="GAA6168177.1"/>
    </source>
</evidence>
<comment type="similarity">
    <text evidence="1">Belongs to the HupF/HypC family.</text>
</comment>
<organism evidence="2 3">
    <name type="scientific">Sessilibacter corallicola</name>
    <dbReference type="NCBI Taxonomy" id="2904075"/>
    <lineage>
        <taxon>Bacteria</taxon>
        <taxon>Pseudomonadati</taxon>
        <taxon>Pseudomonadota</taxon>
        <taxon>Gammaproteobacteria</taxon>
        <taxon>Cellvibrionales</taxon>
        <taxon>Cellvibrionaceae</taxon>
        <taxon>Sessilibacter</taxon>
    </lineage>
</organism>
<keyword evidence="3" id="KW-1185">Reference proteome</keyword>
<protein>
    <submittedName>
        <fullName evidence="2">HypC/HybG/HupF family hydrogenase formation chaperone</fullName>
    </submittedName>
</protein>
<dbReference type="PANTHER" id="PTHR35177">
    <property type="entry name" value="HYDROGENASE MATURATION FACTOR HYBG"/>
    <property type="match status" value="1"/>
</dbReference>
<dbReference type="InterPro" id="IPR001109">
    <property type="entry name" value="Hydrogenase_HupF/HypC"/>
</dbReference>
<gene>
    <name evidence="2" type="ORF">NBRC116591_19880</name>
</gene>
<dbReference type="NCBIfam" id="TIGR00074">
    <property type="entry name" value="hypC_hupF"/>
    <property type="match status" value="1"/>
</dbReference>
<sequence>MCLALPVQIEEIQDENTALANIDGVKKAINVALIEDLQVGDFVIMHVGFALKKLDRDEAEKTLALFSEIDSSLTAGS</sequence>
<comment type="caution">
    <text evidence="2">The sequence shown here is derived from an EMBL/GenBank/DDBJ whole genome shotgun (WGS) entry which is preliminary data.</text>
</comment>
<evidence type="ECO:0000256" key="1">
    <source>
        <dbReference type="ARBA" id="ARBA00006018"/>
    </source>
</evidence>
<dbReference type="RefSeq" id="WP_233090497.1">
    <property type="nucleotide sequence ID" value="NZ_BAABWN010000006.1"/>
</dbReference>
<name>A0ABQ0A952_9GAMM</name>
<accession>A0ABQ0A952</accession>
<dbReference type="PANTHER" id="PTHR35177:SF2">
    <property type="entry name" value="HYDROGENASE MATURATION FACTOR HYBG"/>
    <property type="match status" value="1"/>
</dbReference>
<reference evidence="2 3" key="1">
    <citation type="submission" date="2024-04" db="EMBL/GenBank/DDBJ databases">
        <title>Draft genome sequence of Sessilibacter corallicola NBRC 116591.</title>
        <authorList>
            <person name="Miyakawa T."/>
            <person name="Kusuya Y."/>
            <person name="Miura T."/>
        </authorList>
    </citation>
    <scope>NUCLEOTIDE SEQUENCE [LARGE SCALE GENOMIC DNA]</scope>
    <source>
        <strain evidence="2 3">KU-00831-HH</strain>
    </source>
</reference>
<dbReference type="PROSITE" id="PS01097">
    <property type="entry name" value="HUPF_HYPC"/>
    <property type="match status" value="1"/>
</dbReference>
<dbReference type="PRINTS" id="PR00445">
    <property type="entry name" value="HUPFHYPC"/>
</dbReference>